<keyword evidence="10" id="KW-1185">Reference proteome</keyword>
<feature type="transmembrane region" description="Helical" evidence="7">
    <location>
        <begin position="269"/>
        <end position="293"/>
    </location>
</feature>
<evidence type="ECO:0000256" key="1">
    <source>
        <dbReference type="ARBA" id="ARBA00004141"/>
    </source>
</evidence>
<dbReference type="AlphaFoldDB" id="D8MBC8"/>
<evidence type="ECO:0000313" key="10">
    <source>
        <dbReference type="Proteomes" id="UP000008312"/>
    </source>
</evidence>
<keyword evidence="4" id="KW-0732">Signal</keyword>
<dbReference type="Proteomes" id="UP000008312">
    <property type="component" value="Unassembled WGS sequence"/>
</dbReference>
<keyword evidence="6 7" id="KW-0472">Membrane</keyword>
<keyword evidence="5 7" id="KW-1133">Transmembrane helix</keyword>
<dbReference type="GO" id="GO:0016020">
    <property type="term" value="C:membrane"/>
    <property type="evidence" value="ECO:0007669"/>
    <property type="project" value="UniProtKB-SubCell"/>
</dbReference>
<accession>D8MBC8</accession>
<evidence type="ECO:0000256" key="4">
    <source>
        <dbReference type="ARBA" id="ARBA00022729"/>
    </source>
</evidence>
<dbReference type="InParanoid" id="D8MBC8"/>
<comment type="similarity">
    <text evidence="2 7">Belongs to the nonaspanin (TM9SF) (TC 9.A.2) family.</text>
</comment>
<feature type="domain" description="PPIase cyclophilin-type" evidence="8">
    <location>
        <begin position="568"/>
        <end position="716"/>
    </location>
</feature>
<dbReference type="PANTHER" id="PTHR10766">
    <property type="entry name" value="TRANSMEMBRANE 9 SUPERFAMILY PROTEIN"/>
    <property type="match status" value="1"/>
</dbReference>
<evidence type="ECO:0000313" key="9">
    <source>
        <dbReference type="EMBL" id="CBK25367.2"/>
    </source>
</evidence>
<evidence type="ECO:0000259" key="8">
    <source>
        <dbReference type="PROSITE" id="PS50072"/>
    </source>
</evidence>
<sequence>MLDDIESPQIICKKEYSKDDIEKMTSAIRDEYNVQWLVDDLPASVVFSSDSEFWYEDTHPLGFIDADSKAAVIYNHIAFTILYHKNKDNSYRIVGVHAAPSSIDYVEHDGKLLSRGVDALMMLKTPCTVTFTYTVQFEASEIDYGSRWDIYLKNARGKGAHWFSLMNSFCMALFLTVRSTGSLHPQTIAGIIILRTLSRDILMYNSITEDERIETVEEGGWKLIHGDVFRPPEGSDVFASLVGVGVVLFTMLMVIVLAAAGVLSPKYRGSIMTAAVILFVFMGFVAGYSSSRLNLYFGGKKRRSVIIFVGVLLPATIAGVTLVMNIMWFFVGSPQFIHLTSILKLILLWFCVSLPLVYLGSLLGYRLSKYHMPVRTNHIERQIPTQPWYLRPWLTCFVGGCIPFGAIFLEVYFLMSSVMSHQMYVVFGFLLAIFVLMLITTAEIAIVLCYFQLASEDYRWWWRSFVNTGCTALFVFAFSLFYMLSHGITKIVSVILYLCLMMMACIALFLACGTIGFYACFWFTMKIYGSLKVDCHFCFTHVVLLPDFAGVASYSQGYSNFTITAKTFLDIEIDGMPVGRIVIGLYGEVAPLATENFRGLCTGEYYASPKKKIPMTYKGSRFQRIIPGFIVQGGHVGVGIYGKMFDNDPFVVSQNRPGIVAMANLGKNRNAAEFYITLANVAYLDKKLVAFGTVLEGMDVVYMMEQCGSKKGMTKW</sequence>
<dbReference type="InterPro" id="IPR029000">
    <property type="entry name" value="Cyclophilin-like_dom_sf"/>
</dbReference>
<dbReference type="PROSITE" id="PS50072">
    <property type="entry name" value="CSA_PPIASE_2"/>
    <property type="match status" value="1"/>
</dbReference>
<reference evidence="9" key="1">
    <citation type="submission" date="2010-02" db="EMBL/GenBank/DDBJ databases">
        <title>Sequencing and annotation of the Blastocystis hominis genome.</title>
        <authorList>
            <person name="Wincker P."/>
        </authorList>
    </citation>
    <scope>NUCLEOTIDE SEQUENCE</scope>
    <source>
        <strain evidence="9">Singapore isolate B</strain>
    </source>
</reference>
<dbReference type="Pfam" id="PF02990">
    <property type="entry name" value="EMP70"/>
    <property type="match status" value="1"/>
</dbReference>
<dbReference type="Pfam" id="PF00160">
    <property type="entry name" value="Pro_isomerase"/>
    <property type="match status" value="1"/>
</dbReference>
<dbReference type="FunCoup" id="D8MBC8">
    <property type="interactions" value="499"/>
</dbReference>
<dbReference type="EMBL" id="FN668691">
    <property type="protein sequence ID" value="CBK25367.2"/>
    <property type="molecule type" value="Genomic_DNA"/>
</dbReference>
<evidence type="ECO:0000256" key="2">
    <source>
        <dbReference type="ARBA" id="ARBA00005227"/>
    </source>
</evidence>
<feature type="transmembrane region" description="Helical" evidence="7">
    <location>
        <begin position="342"/>
        <end position="367"/>
    </location>
</feature>
<evidence type="ECO:0000256" key="5">
    <source>
        <dbReference type="ARBA" id="ARBA00022989"/>
    </source>
</evidence>
<dbReference type="GO" id="GO:0072657">
    <property type="term" value="P:protein localization to membrane"/>
    <property type="evidence" value="ECO:0007669"/>
    <property type="project" value="TreeGrafter"/>
</dbReference>
<dbReference type="GO" id="GO:0003755">
    <property type="term" value="F:peptidyl-prolyl cis-trans isomerase activity"/>
    <property type="evidence" value="ECO:0007669"/>
    <property type="project" value="InterPro"/>
</dbReference>
<dbReference type="InterPro" id="IPR002130">
    <property type="entry name" value="Cyclophilin-type_PPIase_dom"/>
</dbReference>
<evidence type="ECO:0000256" key="3">
    <source>
        <dbReference type="ARBA" id="ARBA00022692"/>
    </source>
</evidence>
<dbReference type="GeneID" id="24921960"/>
<organism evidence="9">
    <name type="scientific">Blastocystis hominis</name>
    <dbReference type="NCBI Taxonomy" id="12968"/>
    <lineage>
        <taxon>Eukaryota</taxon>
        <taxon>Sar</taxon>
        <taxon>Stramenopiles</taxon>
        <taxon>Bigyra</taxon>
        <taxon>Opalozoa</taxon>
        <taxon>Opalinata</taxon>
        <taxon>Blastocystidae</taxon>
        <taxon>Blastocystis</taxon>
    </lineage>
</organism>
<comment type="subcellular location">
    <subcellularLocation>
        <location evidence="1">Membrane</location>
        <topology evidence="1">Multi-pass membrane protein</topology>
    </subcellularLocation>
</comment>
<feature type="transmembrane region" description="Helical" evidence="7">
    <location>
        <begin position="426"/>
        <end position="453"/>
    </location>
</feature>
<dbReference type="SUPFAM" id="SSF50891">
    <property type="entry name" value="Cyclophilin-like"/>
    <property type="match status" value="1"/>
</dbReference>
<feature type="transmembrane region" description="Helical" evidence="7">
    <location>
        <begin position="237"/>
        <end position="263"/>
    </location>
</feature>
<feature type="transmembrane region" description="Helical" evidence="7">
    <location>
        <begin position="465"/>
        <end position="483"/>
    </location>
</feature>
<keyword evidence="3 7" id="KW-0812">Transmembrane</keyword>
<dbReference type="InterPro" id="IPR004240">
    <property type="entry name" value="EMP70"/>
</dbReference>
<feature type="transmembrane region" description="Helical" evidence="7">
    <location>
        <begin position="388"/>
        <end position="414"/>
    </location>
</feature>
<evidence type="ECO:0000256" key="7">
    <source>
        <dbReference type="RuleBase" id="RU363079"/>
    </source>
</evidence>
<protein>
    <recommendedName>
        <fullName evidence="7">Transmembrane 9 superfamily member</fullName>
    </recommendedName>
</protein>
<dbReference type="RefSeq" id="XP_012899415.1">
    <property type="nucleotide sequence ID" value="XM_013043961.1"/>
</dbReference>
<gene>
    <name evidence="9" type="ORF">GSBLH_T00004974001</name>
</gene>
<name>D8MBC8_BLAHO</name>
<dbReference type="Gene3D" id="2.40.100.10">
    <property type="entry name" value="Cyclophilin-like"/>
    <property type="match status" value="1"/>
</dbReference>
<proteinExistence type="inferred from homology"/>
<dbReference type="OrthoDB" id="1666796at2759"/>
<feature type="transmembrane region" description="Helical" evidence="7">
    <location>
        <begin position="305"/>
        <end position="330"/>
    </location>
</feature>
<dbReference type="OMA" id="KVYYMFG"/>
<feature type="transmembrane region" description="Helical" evidence="7">
    <location>
        <begin position="495"/>
        <end position="523"/>
    </location>
</feature>
<evidence type="ECO:0000256" key="6">
    <source>
        <dbReference type="ARBA" id="ARBA00023136"/>
    </source>
</evidence>
<dbReference type="PRINTS" id="PR00153">
    <property type="entry name" value="CSAPPISMRASE"/>
</dbReference>